<dbReference type="Gene3D" id="2.40.160.10">
    <property type="entry name" value="Porin"/>
    <property type="match status" value="1"/>
</dbReference>
<keyword evidence="1" id="KW-0175">Coiled coil</keyword>
<dbReference type="EMBL" id="AP012338">
    <property type="protein sequence ID" value="BAM04883.1"/>
    <property type="molecule type" value="Genomic_DNA"/>
</dbReference>
<keyword evidence="2" id="KW-0732">Signal</keyword>
<dbReference type="HOGENOM" id="CLU_643812_0_0_0"/>
<accession>I0IHZ5</accession>
<dbReference type="InterPro" id="IPR010870">
    <property type="entry name" value="Porin_O/P"/>
</dbReference>
<feature type="chain" id="PRO_5003629308" evidence="2">
    <location>
        <begin position="25"/>
        <end position="457"/>
    </location>
</feature>
<dbReference type="STRING" id="1142394.PSMK_27240"/>
<keyword evidence="4" id="KW-1185">Reference proteome</keyword>
<dbReference type="eggNOG" id="COG3746">
    <property type="taxonomic scope" value="Bacteria"/>
</dbReference>
<sequence>MNRTLPTRPLALAAALAAVSPALAHGQATAASEAEILRLQAEVAAMRAEMDAMKAGDATWMDADREAQTRRVVEEAIAEADVTAGNTGAGGAVEGGMSAGYNGKKFVLEGEGYTMEIGGQLQFRYAFNRDAGRDAGTGDASDLDGFEMRRTKLGFEGTLLDPDLEYTLVFAAPRNGGDFFIEDAIIGYTFENGVGLQAGLFKLPFAFEELLSSKRQLAADRGLSTEFFTLNRAEQVQLSVPVADVAKTYLSFSDGGNRANTGALNDATDYALTGRAQFRLAGDWGQVKDLVAFEDEFALFAGVAGHVEKAKDQGGLDGDTTFAYTGDAVMKVQNLALMGAFYGASADDADLNQLGFLAQAGYNLTEKLQPFARYDFVDNDVTDVSAVTAGFNYFFNGHKAKFTLDGIYVIEPDGDVDAGALGGLNGGTYSSGLGLDDDGLNGDDSMFAVRAQFQLLF</sequence>
<reference evidence="3 4" key="1">
    <citation type="submission" date="2012-02" db="EMBL/GenBank/DDBJ databases">
        <title>Complete genome sequence of Phycisphaera mikurensis NBRC 102666.</title>
        <authorList>
            <person name="Ankai A."/>
            <person name="Hosoyama A."/>
            <person name="Terui Y."/>
            <person name="Sekine M."/>
            <person name="Fukai R."/>
            <person name="Kato Y."/>
            <person name="Nakamura S."/>
            <person name="Yamada-Narita S."/>
            <person name="Kawakoshi A."/>
            <person name="Fukunaga Y."/>
            <person name="Yamazaki S."/>
            <person name="Fujita N."/>
        </authorList>
    </citation>
    <scope>NUCLEOTIDE SEQUENCE [LARGE SCALE GENOMIC DNA]</scope>
    <source>
        <strain evidence="4">NBRC 102666 / KCTC 22515 / FYK2301M01</strain>
    </source>
</reference>
<feature type="signal peptide" evidence="2">
    <location>
        <begin position="1"/>
        <end position="24"/>
    </location>
</feature>
<proteinExistence type="predicted"/>
<dbReference type="KEGG" id="phm:PSMK_27240"/>
<evidence type="ECO:0000256" key="2">
    <source>
        <dbReference type="SAM" id="SignalP"/>
    </source>
</evidence>
<evidence type="ECO:0000313" key="3">
    <source>
        <dbReference type="EMBL" id="BAM04883.1"/>
    </source>
</evidence>
<organism evidence="3 4">
    <name type="scientific">Phycisphaera mikurensis (strain NBRC 102666 / KCTC 22515 / FYK2301M01)</name>
    <dbReference type="NCBI Taxonomy" id="1142394"/>
    <lineage>
        <taxon>Bacteria</taxon>
        <taxon>Pseudomonadati</taxon>
        <taxon>Planctomycetota</taxon>
        <taxon>Phycisphaerae</taxon>
        <taxon>Phycisphaerales</taxon>
        <taxon>Phycisphaeraceae</taxon>
        <taxon>Phycisphaera</taxon>
    </lineage>
</organism>
<dbReference type="RefSeq" id="WP_014438093.1">
    <property type="nucleotide sequence ID" value="NC_017080.1"/>
</dbReference>
<dbReference type="Proteomes" id="UP000007881">
    <property type="component" value="Chromosome"/>
</dbReference>
<evidence type="ECO:0000313" key="4">
    <source>
        <dbReference type="Proteomes" id="UP000007881"/>
    </source>
</evidence>
<dbReference type="Pfam" id="PF07396">
    <property type="entry name" value="Porin_O_P"/>
    <property type="match status" value="1"/>
</dbReference>
<protein>
    <submittedName>
        <fullName evidence="3">Phosphate-selective porin O/P family protein</fullName>
    </submittedName>
</protein>
<feature type="coiled-coil region" evidence="1">
    <location>
        <begin position="29"/>
        <end position="56"/>
    </location>
</feature>
<gene>
    <name evidence="3" type="ordered locus">PSMK_27240</name>
</gene>
<dbReference type="AlphaFoldDB" id="I0IHZ5"/>
<evidence type="ECO:0000256" key="1">
    <source>
        <dbReference type="SAM" id="Coils"/>
    </source>
</evidence>
<dbReference type="SUPFAM" id="SSF56935">
    <property type="entry name" value="Porins"/>
    <property type="match status" value="1"/>
</dbReference>
<name>I0IHZ5_PHYMF</name>
<dbReference type="InterPro" id="IPR023614">
    <property type="entry name" value="Porin_dom_sf"/>
</dbReference>